<dbReference type="SUPFAM" id="SSF53448">
    <property type="entry name" value="Nucleotide-diphospho-sugar transferases"/>
    <property type="match status" value="1"/>
</dbReference>
<keyword evidence="1" id="KW-0808">Transferase</keyword>
<gene>
    <name evidence="1" type="ORF">D5366_00825</name>
</gene>
<keyword evidence="2" id="KW-1185">Reference proteome</keyword>
<dbReference type="Proteomes" id="UP000317214">
    <property type="component" value="Chromosome"/>
</dbReference>
<evidence type="ECO:0000313" key="1">
    <source>
        <dbReference type="EMBL" id="QDH24042.1"/>
    </source>
</evidence>
<dbReference type="AlphaFoldDB" id="A0A4Y6V1W5"/>
<dbReference type="InterPro" id="IPR029044">
    <property type="entry name" value="Nucleotide-diphossugar_trans"/>
</dbReference>
<dbReference type="GO" id="GO:0016740">
    <property type="term" value="F:transferase activity"/>
    <property type="evidence" value="ECO:0007669"/>
    <property type="project" value="UniProtKB-KW"/>
</dbReference>
<organism evidence="1 2">
    <name type="scientific">Neokomagataea tanensis</name>
    <dbReference type="NCBI Taxonomy" id="661191"/>
    <lineage>
        <taxon>Bacteria</taxon>
        <taxon>Pseudomonadati</taxon>
        <taxon>Pseudomonadota</taxon>
        <taxon>Alphaproteobacteria</taxon>
        <taxon>Acetobacterales</taxon>
        <taxon>Acetobacteraceae</taxon>
        <taxon>Neokomagataea</taxon>
    </lineage>
</organism>
<reference evidence="1 2" key="1">
    <citation type="submission" date="2018-09" db="EMBL/GenBank/DDBJ databases">
        <title>The complete genome sequence of Neokomagataea tanensis NBRC 106556(T).</title>
        <authorList>
            <person name="Chua K.-O."/>
            <person name="See-Too W.-S."/>
            <person name="Hong K.-W."/>
            <person name="Yin W.-F."/>
            <person name="Chan K.-G."/>
        </authorList>
    </citation>
    <scope>NUCLEOTIDE SEQUENCE [LARGE SCALE GENOMIC DNA]</scope>
    <source>
        <strain evidence="2">AH13 \ NBRC 106556</strain>
    </source>
</reference>
<dbReference type="RefSeq" id="WP_141491879.1">
    <property type="nucleotide sequence ID" value="NZ_CP032485.1"/>
</dbReference>
<dbReference type="EMBL" id="CP032485">
    <property type="protein sequence ID" value="QDH24042.1"/>
    <property type="molecule type" value="Genomic_DNA"/>
</dbReference>
<accession>A0A4Y6V1W5</accession>
<proteinExistence type="predicted"/>
<name>A0A4Y6V1W5_9PROT</name>
<evidence type="ECO:0000313" key="2">
    <source>
        <dbReference type="Proteomes" id="UP000317214"/>
    </source>
</evidence>
<dbReference type="Pfam" id="PF13704">
    <property type="entry name" value="Glyco_tranf_2_4"/>
    <property type="match status" value="1"/>
</dbReference>
<protein>
    <submittedName>
        <fullName evidence="1">Glycosyltransferase family 2 protein</fullName>
    </submittedName>
</protein>
<dbReference type="KEGG" id="ntn:D5366_00825"/>
<sequence length="462" mass="50988">MLKTAAILFVRNDIGNLGWWLAHHIAVGFSTLIVCDDHSNDGTAALLNSAASLHDIRVYQSDISLASAPERLKDFEEHVLKDIQQEFDWVLFLAVDEFLHLEHEASVHDFLVAHSTAPLAHWCVFGSNNHGAPAPFAPTERFTHHASQTFPDHSITRRFIRPSDHVTAPDPFSAPHSSAQWSDARILHFACGDRASFESKMSGTSKEHIQSAWEHFNQNEILFAGAQRHLTQTRTLHATMDQTRLAELHWRLTEMIANRPEQLPVSLQSDLLAAGDTSVPTQNFSIGSTVKLVYNTMTHSLQGVPKHTLEEDRHIPLILSVERPSPTTGIAAAVLTTARSSNNAFLYVTGVASLLAHIPLEIHTRERRIVSPVTKTAVTFPIEEPSLSKAAPSPEYATRLATYQQLVRHGHTLEALIHGIARHDMVDASALGCAIALLPPNDADKLSDMFPGLVPASVRPKH</sequence>
<dbReference type="OrthoDB" id="1997677at2"/>